<accession>A0ABM1YN68</accession>
<feature type="domain" description="CCHC-type" evidence="3">
    <location>
        <begin position="701"/>
        <end position="714"/>
    </location>
</feature>
<keyword evidence="1" id="KW-0863">Zinc-finger</keyword>
<evidence type="ECO:0000256" key="2">
    <source>
        <dbReference type="SAM" id="MobiDB-lite"/>
    </source>
</evidence>
<evidence type="ECO:0000259" key="3">
    <source>
        <dbReference type="PROSITE" id="PS50158"/>
    </source>
</evidence>
<feature type="region of interest" description="Disordered" evidence="2">
    <location>
        <begin position="249"/>
        <end position="273"/>
    </location>
</feature>
<keyword evidence="5" id="KW-1185">Reference proteome</keyword>
<feature type="region of interest" description="Disordered" evidence="2">
    <location>
        <begin position="186"/>
        <end position="208"/>
    </location>
</feature>
<dbReference type="EnsemblMetazoa" id="AALFPA23_010651.R14957">
    <property type="protein sequence ID" value="AALFPA23_010651.P14957"/>
    <property type="gene ID" value="AALFPA23_010651"/>
</dbReference>
<dbReference type="EnsemblMetazoa" id="AALFPA23_010651.R14958">
    <property type="protein sequence ID" value="AALFPA23_010651.P14958"/>
    <property type="gene ID" value="AALFPA23_010651"/>
</dbReference>
<name>A0ABM1YN68_AEDAL</name>
<evidence type="ECO:0000313" key="5">
    <source>
        <dbReference type="Proteomes" id="UP000069940"/>
    </source>
</evidence>
<dbReference type="InterPro" id="IPR036875">
    <property type="entry name" value="Znf_CCHC_sf"/>
</dbReference>
<sequence>MEIYRIYAKDLEDEEVDYELAIHGCPTGGPLDARYRSLRLALRQPEDENVQLESSFTLENDLDIVPQKLRDIEKRLETDDLKCFSRLVHYHKRIRRYLPETDEQRRVQETLLDAIVRMVLKYYNIDIKTAAEQIPVMRIRKALPKTIAVSTNPESCQGWRDEAAGGGTSSNHHVDQDLISFVEGMKSLPGSQGTPKGSIENGPKGGVIPKRIESRRFNASHELAQRPLLSQGLERQTWSGPLTEVIGNGPAIPFPNGGEKPAAINESPKQKLLPPLKVYDQRETPAFPSMVPNDLAGQTHPKVSKMKSEGWGLLNTFPENRNVGAAPANLDEYVHVSEIERYVKAYVGEILAREKRSTAPIGPDVAEQFVNLGLRDSGVAHTVGRMPEEPSRPANVNPQHTSLPRRMHSVNVLEDEDRDWVQNLRAVSDNTRNGRPSEAQANLDRGNGGHLFSPTVDFGGASNYSYRRRLPHQTCNIIEKWPKFSGDSNPVPVIDFLRQIEILSRSYQVTSDELRMHAHLLFKDDAYVWFTAYESQLTTWDALLSYLKMRYDNPNRDKFIREEMRNRKQKPNELFSAYLTDLEAMAQRMTRKMNPQEKFDLIIENMKLSYRRRLALEPVNSIEHLAQLCYRFDALEANLYAPRAKPVGLNAILHEDDSDKDSEEAEEACLLALQAKNLKKGFSKPESSRLKSIQNEDTLLCWNCRKTGHMWRECSWKKGIFCHICGCPDTVASKCPENHHLKSRDSSQSEPKNE</sequence>
<dbReference type="InterPro" id="IPR001878">
    <property type="entry name" value="Znf_CCHC"/>
</dbReference>
<keyword evidence="1" id="KW-0479">Metal-binding</keyword>
<reference evidence="5" key="1">
    <citation type="journal article" date="2015" name="Proc. Natl. Acad. Sci. U.S.A.">
        <title>Genome sequence of the Asian Tiger mosquito, Aedes albopictus, reveals insights into its biology, genetics, and evolution.</title>
        <authorList>
            <person name="Chen X.G."/>
            <person name="Jiang X."/>
            <person name="Gu J."/>
            <person name="Xu M."/>
            <person name="Wu Y."/>
            <person name="Deng Y."/>
            <person name="Zhang C."/>
            <person name="Bonizzoni M."/>
            <person name="Dermauw W."/>
            <person name="Vontas J."/>
            <person name="Armbruster P."/>
            <person name="Huang X."/>
            <person name="Yang Y."/>
            <person name="Zhang H."/>
            <person name="He W."/>
            <person name="Peng H."/>
            <person name="Liu Y."/>
            <person name="Wu K."/>
            <person name="Chen J."/>
            <person name="Lirakis M."/>
            <person name="Topalis P."/>
            <person name="Van Leeuwen T."/>
            <person name="Hall A.B."/>
            <person name="Jiang X."/>
            <person name="Thorpe C."/>
            <person name="Mueller R.L."/>
            <person name="Sun C."/>
            <person name="Waterhouse R.M."/>
            <person name="Yan G."/>
            <person name="Tu Z.J."/>
            <person name="Fang X."/>
            <person name="James A.A."/>
        </authorList>
    </citation>
    <scope>NUCLEOTIDE SEQUENCE [LARGE SCALE GENOMIC DNA]</scope>
    <source>
        <strain evidence="5">Foshan</strain>
    </source>
</reference>
<dbReference type="GeneID" id="115270933"/>
<dbReference type="RefSeq" id="XP_062715805.1">
    <property type="nucleotide sequence ID" value="XM_062859821.1"/>
</dbReference>
<dbReference type="SUPFAM" id="SSF57756">
    <property type="entry name" value="Retrovirus zinc finger-like domains"/>
    <property type="match status" value="1"/>
</dbReference>
<dbReference type="RefSeq" id="XP_062715804.1">
    <property type="nucleotide sequence ID" value="XM_062859820.1"/>
</dbReference>
<proteinExistence type="predicted"/>
<reference evidence="4" key="2">
    <citation type="submission" date="2025-05" db="UniProtKB">
        <authorList>
            <consortium name="EnsemblMetazoa"/>
        </authorList>
    </citation>
    <scope>IDENTIFICATION</scope>
    <source>
        <strain evidence="4">Foshan</strain>
    </source>
</reference>
<dbReference type="PROSITE" id="PS50158">
    <property type="entry name" value="ZF_CCHC"/>
    <property type="match status" value="1"/>
</dbReference>
<dbReference type="Proteomes" id="UP000069940">
    <property type="component" value="Unassembled WGS sequence"/>
</dbReference>
<keyword evidence="1" id="KW-0862">Zinc</keyword>
<protein>
    <recommendedName>
        <fullName evidence="3">CCHC-type domain-containing protein</fullName>
    </recommendedName>
</protein>
<evidence type="ECO:0000313" key="4">
    <source>
        <dbReference type="EnsemblMetazoa" id="AALFPA23_010651.P14957"/>
    </source>
</evidence>
<organism evidence="4 5">
    <name type="scientific">Aedes albopictus</name>
    <name type="common">Asian tiger mosquito</name>
    <name type="synonym">Stegomyia albopicta</name>
    <dbReference type="NCBI Taxonomy" id="7160"/>
    <lineage>
        <taxon>Eukaryota</taxon>
        <taxon>Metazoa</taxon>
        <taxon>Ecdysozoa</taxon>
        <taxon>Arthropoda</taxon>
        <taxon>Hexapoda</taxon>
        <taxon>Insecta</taxon>
        <taxon>Pterygota</taxon>
        <taxon>Neoptera</taxon>
        <taxon>Endopterygota</taxon>
        <taxon>Diptera</taxon>
        <taxon>Nematocera</taxon>
        <taxon>Culicoidea</taxon>
        <taxon>Culicidae</taxon>
        <taxon>Culicinae</taxon>
        <taxon>Aedini</taxon>
        <taxon>Aedes</taxon>
        <taxon>Stegomyia</taxon>
    </lineage>
</organism>
<evidence type="ECO:0000256" key="1">
    <source>
        <dbReference type="PROSITE-ProRule" id="PRU00047"/>
    </source>
</evidence>
<dbReference type="Gene3D" id="4.10.60.10">
    <property type="entry name" value="Zinc finger, CCHC-type"/>
    <property type="match status" value="1"/>
</dbReference>